<dbReference type="EMBL" id="SDRB02006769">
    <property type="protein sequence ID" value="THG12099.1"/>
    <property type="molecule type" value="Genomic_DNA"/>
</dbReference>
<keyword evidence="3" id="KW-1185">Reference proteome</keyword>
<dbReference type="GO" id="GO:0005811">
    <property type="term" value="C:lipid droplet"/>
    <property type="evidence" value="ECO:0007669"/>
    <property type="project" value="InterPro"/>
</dbReference>
<dbReference type="Proteomes" id="UP000306102">
    <property type="component" value="Unassembled WGS sequence"/>
</dbReference>
<evidence type="ECO:0000313" key="2">
    <source>
        <dbReference type="EMBL" id="THG12099.1"/>
    </source>
</evidence>
<sequence length="122" mass="13901">MDSMPKQKEFTLNKGKMSKEAHRSRYISKCTSKVMGLDNFPLISQKTHANFRLCNVSSYTTNLLEIRAEDPSLHVLFIPGNPGVISFYTDFLENLYELLGGTASITGMTWFYLVHVLEFSQL</sequence>
<dbReference type="GO" id="GO:0016298">
    <property type="term" value="F:lipase activity"/>
    <property type="evidence" value="ECO:0007669"/>
    <property type="project" value="InterPro"/>
</dbReference>
<name>A0A4S4E7R1_CAMSN</name>
<gene>
    <name evidence="2" type="ORF">TEA_027191</name>
</gene>
<proteinExistence type="predicted"/>
<reference evidence="2 3" key="1">
    <citation type="journal article" date="2018" name="Proc. Natl. Acad. Sci. U.S.A.">
        <title>Draft genome sequence of Camellia sinensis var. sinensis provides insights into the evolution of the tea genome and tea quality.</title>
        <authorList>
            <person name="Wei C."/>
            <person name="Yang H."/>
            <person name="Wang S."/>
            <person name="Zhao J."/>
            <person name="Liu C."/>
            <person name="Gao L."/>
            <person name="Xia E."/>
            <person name="Lu Y."/>
            <person name="Tai Y."/>
            <person name="She G."/>
            <person name="Sun J."/>
            <person name="Cao H."/>
            <person name="Tong W."/>
            <person name="Gao Q."/>
            <person name="Li Y."/>
            <person name="Deng W."/>
            <person name="Jiang X."/>
            <person name="Wang W."/>
            <person name="Chen Q."/>
            <person name="Zhang S."/>
            <person name="Li H."/>
            <person name="Wu J."/>
            <person name="Wang P."/>
            <person name="Li P."/>
            <person name="Shi C."/>
            <person name="Zheng F."/>
            <person name="Jian J."/>
            <person name="Huang B."/>
            <person name="Shan D."/>
            <person name="Shi M."/>
            <person name="Fang C."/>
            <person name="Yue Y."/>
            <person name="Li F."/>
            <person name="Li D."/>
            <person name="Wei S."/>
            <person name="Han B."/>
            <person name="Jiang C."/>
            <person name="Yin Y."/>
            <person name="Xia T."/>
            <person name="Zhang Z."/>
            <person name="Bennetzen J.L."/>
            <person name="Zhao S."/>
            <person name="Wan X."/>
        </authorList>
    </citation>
    <scope>NUCLEOTIDE SEQUENCE [LARGE SCALE GENOMIC DNA]</scope>
    <source>
        <strain evidence="3">cv. Shuchazao</strain>
        <tissue evidence="2">Leaf</tissue>
    </source>
</reference>
<comment type="caution">
    <text evidence="2">The sequence shown here is derived from an EMBL/GenBank/DDBJ whole genome shotgun (WGS) entry which is preliminary data.</text>
</comment>
<protein>
    <submittedName>
        <fullName evidence="2">Uncharacterized protein</fullName>
    </submittedName>
</protein>
<organism evidence="2 3">
    <name type="scientific">Camellia sinensis var. sinensis</name>
    <name type="common">China tea</name>
    <dbReference type="NCBI Taxonomy" id="542762"/>
    <lineage>
        <taxon>Eukaryota</taxon>
        <taxon>Viridiplantae</taxon>
        <taxon>Streptophyta</taxon>
        <taxon>Embryophyta</taxon>
        <taxon>Tracheophyta</taxon>
        <taxon>Spermatophyta</taxon>
        <taxon>Magnoliopsida</taxon>
        <taxon>eudicotyledons</taxon>
        <taxon>Gunneridae</taxon>
        <taxon>Pentapetalae</taxon>
        <taxon>asterids</taxon>
        <taxon>Ericales</taxon>
        <taxon>Theaceae</taxon>
        <taxon>Camellia</taxon>
    </lineage>
</organism>
<dbReference type="AlphaFoldDB" id="A0A4S4E7R1"/>
<evidence type="ECO:0000256" key="1">
    <source>
        <dbReference type="ARBA" id="ARBA00022801"/>
    </source>
</evidence>
<dbReference type="PANTHER" id="PTHR13390:SF0">
    <property type="entry name" value="LIPID DROPLET-ASSOCIATED HYDROLASE"/>
    <property type="match status" value="1"/>
</dbReference>
<keyword evidence="1" id="KW-0378">Hydrolase</keyword>
<dbReference type="GO" id="GO:0019915">
    <property type="term" value="P:lipid storage"/>
    <property type="evidence" value="ECO:0007669"/>
    <property type="project" value="InterPro"/>
</dbReference>
<evidence type="ECO:0000313" key="3">
    <source>
        <dbReference type="Proteomes" id="UP000306102"/>
    </source>
</evidence>
<dbReference type="Pfam" id="PF10230">
    <property type="entry name" value="LIDHydrolase"/>
    <property type="match status" value="1"/>
</dbReference>
<dbReference type="InterPro" id="IPR019363">
    <property type="entry name" value="LDAH"/>
</dbReference>
<dbReference type="PANTHER" id="PTHR13390">
    <property type="entry name" value="LIPASE"/>
    <property type="match status" value="1"/>
</dbReference>
<accession>A0A4S4E7R1</accession>